<proteinExistence type="predicted"/>
<protein>
    <submittedName>
        <fullName evidence="7">O-antigen/teichoic acid export membrane protein</fullName>
    </submittedName>
</protein>
<feature type="transmembrane region" description="Helical" evidence="6">
    <location>
        <begin position="345"/>
        <end position="365"/>
    </location>
</feature>
<feature type="transmembrane region" description="Helical" evidence="6">
    <location>
        <begin position="236"/>
        <end position="258"/>
    </location>
</feature>
<dbReference type="InterPro" id="IPR050833">
    <property type="entry name" value="Poly_Biosynth_Transport"/>
</dbReference>
<evidence type="ECO:0000256" key="1">
    <source>
        <dbReference type="ARBA" id="ARBA00004651"/>
    </source>
</evidence>
<dbReference type="EMBL" id="SGWY01000001">
    <property type="protein sequence ID" value="RZS67910.1"/>
    <property type="molecule type" value="Genomic_DNA"/>
</dbReference>
<reference evidence="7 8" key="1">
    <citation type="submission" date="2019-02" db="EMBL/GenBank/DDBJ databases">
        <title>Genomic Encyclopedia of Type Strains, Phase IV (KMG-IV): sequencing the most valuable type-strain genomes for metagenomic binning, comparative biology and taxonomic classification.</title>
        <authorList>
            <person name="Goeker M."/>
        </authorList>
    </citation>
    <scope>NUCLEOTIDE SEQUENCE [LARGE SCALE GENOMIC DNA]</scope>
    <source>
        <strain evidence="7 8">DSM 43045</strain>
    </source>
</reference>
<organism evidence="7 8">
    <name type="scientific">Agromyces ramosus</name>
    <dbReference type="NCBI Taxonomy" id="33879"/>
    <lineage>
        <taxon>Bacteria</taxon>
        <taxon>Bacillati</taxon>
        <taxon>Actinomycetota</taxon>
        <taxon>Actinomycetes</taxon>
        <taxon>Micrococcales</taxon>
        <taxon>Microbacteriaceae</taxon>
        <taxon>Agromyces</taxon>
    </lineage>
</organism>
<dbReference type="Proteomes" id="UP000293289">
    <property type="component" value="Unassembled WGS sequence"/>
</dbReference>
<accession>A0A4V2EZW5</accession>
<feature type="transmembrane region" description="Helical" evidence="6">
    <location>
        <begin position="202"/>
        <end position="224"/>
    </location>
</feature>
<keyword evidence="3 6" id="KW-0812">Transmembrane</keyword>
<dbReference type="PANTHER" id="PTHR30250">
    <property type="entry name" value="PST FAMILY PREDICTED COLANIC ACID TRANSPORTER"/>
    <property type="match status" value="1"/>
</dbReference>
<feature type="transmembrane region" description="Helical" evidence="6">
    <location>
        <begin position="37"/>
        <end position="63"/>
    </location>
</feature>
<gene>
    <name evidence="7" type="ORF">EV187_0332</name>
</gene>
<dbReference type="PANTHER" id="PTHR30250:SF11">
    <property type="entry name" value="O-ANTIGEN TRANSPORTER-RELATED"/>
    <property type="match status" value="1"/>
</dbReference>
<name>A0A4V2EZW5_9MICO</name>
<comment type="caution">
    <text evidence="7">The sequence shown here is derived from an EMBL/GenBank/DDBJ whole genome shotgun (WGS) entry which is preliminary data.</text>
</comment>
<keyword evidence="8" id="KW-1185">Reference proteome</keyword>
<dbReference type="GO" id="GO:0005886">
    <property type="term" value="C:plasma membrane"/>
    <property type="evidence" value="ECO:0007669"/>
    <property type="project" value="UniProtKB-SubCell"/>
</dbReference>
<evidence type="ECO:0000256" key="5">
    <source>
        <dbReference type="ARBA" id="ARBA00023136"/>
    </source>
</evidence>
<dbReference type="AlphaFoldDB" id="A0A4V2EZW5"/>
<feature type="transmembrane region" description="Helical" evidence="6">
    <location>
        <begin position="279"/>
        <end position="302"/>
    </location>
</feature>
<evidence type="ECO:0000256" key="4">
    <source>
        <dbReference type="ARBA" id="ARBA00022989"/>
    </source>
</evidence>
<feature type="transmembrane region" description="Helical" evidence="6">
    <location>
        <begin position="134"/>
        <end position="155"/>
    </location>
</feature>
<feature type="transmembrane region" description="Helical" evidence="6">
    <location>
        <begin position="161"/>
        <end position="181"/>
    </location>
</feature>
<keyword evidence="4 6" id="KW-1133">Transmembrane helix</keyword>
<feature type="transmembrane region" description="Helical" evidence="6">
    <location>
        <begin position="371"/>
        <end position="394"/>
    </location>
</feature>
<feature type="transmembrane region" description="Helical" evidence="6">
    <location>
        <begin position="75"/>
        <end position="100"/>
    </location>
</feature>
<evidence type="ECO:0000313" key="7">
    <source>
        <dbReference type="EMBL" id="RZS67910.1"/>
    </source>
</evidence>
<evidence type="ECO:0000313" key="8">
    <source>
        <dbReference type="Proteomes" id="UP000293289"/>
    </source>
</evidence>
<evidence type="ECO:0000256" key="2">
    <source>
        <dbReference type="ARBA" id="ARBA00022475"/>
    </source>
</evidence>
<keyword evidence="2" id="KW-1003">Cell membrane</keyword>
<evidence type="ECO:0000256" key="6">
    <source>
        <dbReference type="SAM" id="Phobius"/>
    </source>
</evidence>
<sequence length="419" mass="43340">MLSTVGVAVQGLARFGYSILIARFVGAEPLALVNTLISLSIILSLLWPTAAGNAAGTFLARALRNGRSPQYVLRLLWGSTALASVAIVVVGAVIAVVFIGADPVETAGMIALTLAWSAYILTRGVRMGLGQVGAAATWDAITAFISLALLALVIASGQTVLLLWPLTVGYAIFALAAVPAMRRAGRDRSPDTASASADVWHLIAWNSVGLIASNGLIQFSMVFAFANSGAEEAGMFAAAIALATPASMLAQAVSQVLIPRYAHWLEEDRAEARRHHLRVMAAMTGILLVAFGLVALVAPWLVPLLYGPGYEDAVPLLRLLLVGVFLFSIGLIASSFLITSWRTMSATVAAGIGSVLGVVVMAATSGALGGAFAAAFGVIVGTGASALLSVGWSFRLPPRPPERAERGVIAGDGGIDEVR</sequence>
<evidence type="ECO:0000256" key="3">
    <source>
        <dbReference type="ARBA" id="ARBA00022692"/>
    </source>
</evidence>
<comment type="subcellular location">
    <subcellularLocation>
        <location evidence="1">Cell membrane</location>
        <topology evidence="1">Multi-pass membrane protein</topology>
    </subcellularLocation>
</comment>
<keyword evidence="5 6" id="KW-0472">Membrane</keyword>
<feature type="transmembrane region" description="Helical" evidence="6">
    <location>
        <begin position="106"/>
        <end position="122"/>
    </location>
</feature>
<feature type="transmembrane region" description="Helical" evidence="6">
    <location>
        <begin position="314"/>
        <end position="338"/>
    </location>
</feature>